<proteinExistence type="inferred from homology"/>
<dbReference type="Gene3D" id="3.90.1560.10">
    <property type="entry name" value="ComB-like"/>
    <property type="match status" value="1"/>
</dbReference>
<dbReference type="GO" id="GO:0050545">
    <property type="term" value="F:sulfopyruvate decarboxylase activity"/>
    <property type="evidence" value="ECO:0007669"/>
    <property type="project" value="TreeGrafter"/>
</dbReference>
<gene>
    <name evidence="8" type="ORF">E6K78_00900</name>
</gene>
<dbReference type="GO" id="GO:0050532">
    <property type="term" value="F:2-phosphosulfolactate phosphatase activity"/>
    <property type="evidence" value="ECO:0007669"/>
    <property type="project" value="UniProtKB-EC"/>
</dbReference>
<dbReference type="PANTHER" id="PTHR37311">
    <property type="entry name" value="2-PHOSPHOSULFOLACTATE PHOSPHATASE-RELATED"/>
    <property type="match status" value="1"/>
</dbReference>
<comment type="cofactor">
    <cofactor evidence="1">
        <name>Mg(2+)</name>
        <dbReference type="ChEBI" id="CHEBI:18420"/>
    </cofactor>
</comment>
<dbReference type="GO" id="GO:0000287">
    <property type="term" value="F:magnesium ion binding"/>
    <property type="evidence" value="ECO:0007669"/>
    <property type="project" value="InterPro"/>
</dbReference>
<sequence>MRVSVDLRVQPRTNPAGRAGSVRASAVAVIVDVLRSTTTLTVALDHGAARVVPVATPAEGFALRTRAPNALLCGERVGRRIEGFDLGNSPYEYEAARVEGRDLIFASTNGSRALLAAASARARILAAFVNLAAVVERLGGEREVAILCAGTSGEFALEDAACAGLLVRRLCARGARPANAAAGLAGTLAPEDAGEVRSIVHGCSHGRYLRSLGPEFVRDVERCAQLDTLGRAFAV</sequence>
<reference evidence="8 9" key="1">
    <citation type="journal article" date="2019" name="Nat. Microbiol.">
        <title>Mediterranean grassland soil C-N compound turnover is dependent on rainfall and depth, and is mediated by genomically divergent microorganisms.</title>
        <authorList>
            <person name="Diamond S."/>
            <person name="Andeer P.F."/>
            <person name="Li Z."/>
            <person name="Crits-Christoph A."/>
            <person name="Burstein D."/>
            <person name="Anantharaman K."/>
            <person name="Lane K.R."/>
            <person name="Thomas B.C."/>
            <person name="Pan C."/>
            <person name="Northen T.R."/>
            <person name="Banfield J.F."/>
        </authorList>
    </citation>
    <scope>NUCLEOTIDE SEQUENCE [LARGE SCALE GENOMIC DNA]</scope>
    <source>
        <strain evidence="8">WS_8</strain>
    </source>
</reference>
<evidence type="ECO:0000256" key="6">
    <source>
        <dbReference type="ARBA" id="ARBA00022842"/>
    </source>
</evidence>
<comment type="similarity">
    <text evidence="2">Belongs to the ComB family.</text>
</comment>
<evidence type="ECO:0000313" key="8">
    <source>
        <dbReference type="EMBL" id="TMQ68536.1"/>
    </source>
</evidence>
<comment type="caution">
    <text evidence="8">The sequence shown here is derived from an EMBL/GenBank/DDBJ whole genome shotgun (WGS) entry which is preliminary data.</text>
</comment>
<evidence type="ECO:0000256" key="2">
    <source>
        <dbReference type="ARBA" id="ARBA00009997"/>
    </source>
</evidence>
<evidence type="ECO:0000256" key="3">
    <source>
        <dbReference type="ARBA" id="ARBA00012953"/>
    </source>
</evidence>
<dbReference type="AlphaFoldDB" id="A0A538TY05"/>
<dbReference type="InterPro" id="IPR036702">
    <property type="entry name" value="ComB-like_sf"/>
</dbReference>
<organism evidence="8 9">
    <name type="scientific">Eiseniibacteriota bacterium</name>
    <dbReference type="NCBI Taxonomy" id="2212470"/>
    <lineage>
        <taxon>Bacteria</taxon>
        <taxon>Candidatus Eiseniibacteriota</taxon>
    </lineage>
</organism>
<comment type="catalytic activity">
    <reaction evidence="7">
        <text>(2R)-O-phospho-3-sulfolactate + H2O = (2R)-3-sulfolactate + phosphate</text>
        <dbReference type="Rhea" id="RHEA:23416"/>
        <dbReference type="ChEBI" id="CHEBI:15377"/>
        <dbReference type="ChEBI" id="CHEBI:15597"/>
        <dbReference type="ChEBI" id="CHEBI:43474"/>
        <dbReference type="ChEBI" id="CHEBI:58738"/>
        <dbReference type="EC" id="3.1.3.71"/>
    </reaction>
</comment>
<dbReference type="Pfam" id="PF04029">
    <property type="entry name" value="2-ph_phosp"/>
    <property type="match status" value="1"/>
</dbReference>
<protein>
    <recommendedName>
        <fullName evidence="4">Probable 2-phosphosulfolactate phosphatase</fullName>
        <ecNumber evidence="3">3.1.3.71</ecNumber>
    </recommendedName>
</protein>
<dbReference type="SUPFAM" id="SSF142823">
    <property type="entry name" value="ComB-like"/>
    <property type="match status" value="1"/>
</dbReference>
<dbReference type="Proteomes" id="UP000316609">
    <property type="component" value="Unassembled WGS sequence"/>
</dbReference>
<keyword evidence="6" id="KW-0460">Magnesium</keyword>
<evidence type="ECO:0000256" key="5">
    <source>
        <dbReference type="ARBA" id="ARBA00022801"/>
    </source>
</evidence>
<name>A0A538TY05_UNCEI</name>
<evidence type="ECO:0000256" key="7">
    <source>
        <dbReference type="ARBA" id="ARBA00033711"/>
    </source>
</evidence>
<accession>A0A538TY05</accession>
<dbReference type="InterPro" id="IPR005238">
    <property type="entry name" value="ComB-like"/>
</dbReference>
<evidence type="ECO:0000313" key="9">
    <source>
        <dbReference type="Proteomes" id="UP000316609"/>
    </source>
</evidence>
<evidence type="ECO:0000256" key="1">
    <source>
        <dbReference type="ARBA" id="ARBA00001946"/>
    </source>
</evidence>
<dbReference type="PANTHER" id="PTHR37311:SF1">
    <property type="entry name" value="2-PHOSPHOSULFOLACTATE PHOSPHATASE-RELATED"/>
    <property type="match status" value="1"/>
</dbReference>
<dbReference type="EMBL" id="VBOY01000007">
    <property type="protein sequence ID" value="TMQ68536.1"/>
    <property type="molecule type" value="Genomic_DNA"/>
</dbReference>
<dbReference type="EC" id="3.1.3.71" evidence="3"/>
<keyword evidence="5" id="KW-0378">Hydrolase</keyword>
<evidence type="ECO:0000256" key="4">
    <source>
        <dbReference type="ARBA" id="ARBA00021948"/>
    </source>
</evidence>